<feature type="signal peptide" evidence="1">
    <location>
        <begin position="1"/>
        <end position="20"/>
    </location>
</feature>
<comment type="caution">
    <text evidence="2">The sequence shown here is derived from an EMBL/GenBank/DDBJ whole genome shotgun (WGS) entry which is preliminary data.</text>
</comment>
<dbReference type="EMBL" id="JAATJC010000001">
    <property type="protein sequence ID" value="NJC04588.1"/>
    <property type="molecule type" value="Genomic_DNA"/>
</dbReference>
<evidence type="ECO:0008006" key="4">
    <source>
        <dbReference type="Google" id="ProtNLM"/>
    </source>
</evidence>
<name>A0A7X5Y3P8_9SPHN</name>
<gene>
    <name evidence="2" type="ORF">GGQ97_000381</name>
</gene>
<reference evidence="2 3" key="1">
    <citation type="submission" date="2020-03" db="EMBL/GenBank/DDBJ databases">
        <title>Genomic Encyclopedia of Type Strains, Phase IV (KMG-IV): sequencing the most valuable type-strain genomes for metagenomic binning, comparative biology and taxonomic classification.</title>
        <authorList>
            <person name="Goeker M."/>
        </authorList>
    </citation>
    <scope>NUCLEOTIDE SEQUENCE [LARGE SCALE GENOMIC DNA]</scope>
    <source>
        <strain evidence="2 3">DSM 16846</strain>
    </source>
</reference>
<evidence type="ECO:0000313" key="2">
    <source>
        <dbReference type="EMBL" id="NJC04588.1"/>
    </source>
</evidence>
<evidence type="ECO:0000256" key="1">
    <source>
        <dbReference type="SAM" id="SignalP"/>
    </source>
</evidence>
<feature type="chain" id="PRO_5031049674" description="PepSY domain-containing protein" evidence="1">
    <location>
        <begin position="21"/>
        <end position="88"/>
    </location>
</feature>
<organism evidence="2 3">
    <name type="scientific">Sphingomonas kaistensis</name>
    <dbReference type="NCBI Taxonomy" id="298708"/>
    <lineage>
        <taxon>Bacteria</taxon>
        <taxon>Pseudomonadati</taxon>
        <taxon>Pseudomonadota</taxon>
        <taxon>Alphaproteobacteria</taxon>
        <taxon>Sphingomonadales</taxon>
        <taxon>Sphingomonadaceae</taxon>
        <taxon>Sphingomonas</taxon>
    </lineage>
</organism>
<dbReference type="Proteomes" id="UP000558192">
    <property type="component" value="Unassembled WGS sequence"/>
</dbReference>
<proteinExistence type="predicted"/>
<dbReference type="RefSeq" id="WP_168067388.1">
    <property type="nucleotide sequence ID" value="NZ_JAATJC010000001.1"/>
</dbReference>
<dbReference type="AlphaFoldDB" id="A0A7X5Y3P8"/>
<keyword evidence="3" id="KW-1185">Reference proteome</keyword>
<keyword evidence="1" id="KW-0732">Signal</keyword>
<accession>A0A7X5Y3P8</accession>
<protein>
    <recommendedName>
        <fullName evidence="4">PepSY domain-containing protein</fullName>
    </recommendedName>
</protein>
<sequence length="88" mass="9703">MKKITLPAALLALVAGTALVAHPTNTPYASRGECERAAAESAKADRERLVALGIFDTVGAAQSTFHDDWRCEYDEEDDAWYIVDYRGR</sequence>
<evidence type="ECO:0000313" key="3">
    <source>
        <dbReference type="Proteomes" id="UP000558192"/>
    </source>
</evidence>